<feature type="transmembrane region" description="Helical" evidence="6">
    <location>
        <begin position="45"/>
        <end position="68"/>
    </location>
</feature>
<feature type="transmembrane region" description="Helical" evidence="6">
    <location>
        <begin position="624"/>
        <end position="643"/>
    </location>
</feature>
<dbReference type="eggNOG" id="COG0474">
    <property type="taxonomic scope" value="Bacteria"/>
</dbReference>
<feature type="transmembrane region" description="Helical" evidence="6">
    <location>
        <begin position="744"/>
        <end position="764"/>
    </location>
</feature>
<accession>A0A0R1KDY4</accession>
<reference evidence="8 9" key="1">
    <citation type="journal article" date="2015" name="Genome Announc.">
        <title>Expanding the biotechnology potential of lactobacilli through comparative genomics of 213 strains and associated genera.</title>
        <authorList>
            <person name="Sun Z."/>
            <person name="Harris H.M."/>
            <person name="McCann A."/>
            <person name="Guo C."/>
            <person name="Argimon S."/>
            <person name="Zhang W."/>
            <person name="Yang X."/>
            <person name="Jeffery I.B."/>
            <person name="Cooney J.C."/>
            <person name="Kagawa T.F."/>
            <person name="Liu W."/>
            <person name="Song Y."/>
            <person name="Salvetti E."/>
            <person name="Wrobel A."/>
            <person name="Rasinkangas P."/>
            <person name="Parkhill J."/>
            <person name="Rea M.C."/>
            <person name="O'Sullivan O."/>
            <person name="Ritari J."/>
            <person name="Douillard F.P."/>
            <person name="Paul Ross R."/>
            <person name="Yang R."/>
            <person name="Briner A.E."/>
            <person name="Felis G.E."/>
            <person name="de Vos W.M."/>
            <person name="Barrangou R."/>
            <person name="Klaenhammer T.R."/>
            <person name="Caufield P.W."/>
            <person name="Cui Y."/>
            <person name="Zhang H."/>
            <person name="O'Toole P.W."/>
        </authorList>
    </citation>
    <scope>NUCLEOTIDE SEQUENCE [LARGE SCALE GENOMIC DNA]</scope>
    <source>
        <strain evidence="8 9">DSM 19682</strain>
    </source>
</reference>
<dbReference type="Gene3D" id="1.20.1110.10">
    <property type="entry name" value="Calcium-transporting ATPase, transmembrane domain"/>
    <property type="match status" value="1"/>
</dbReference>
<keyword evidence="9" id="KW-1185">Reference proteome</keyword>
<dbReference type="InterPro" id="IPR036412">
    <property type="entry name" value="HAD-like_sf"/>
</dbReference>
<dbReference type="EMBL" id="AZDZ01000019">
    <property type="protein sequence ID" value="KRK79097.1"/>
    <property type="molecule type" value="Genomic_DNA"/>
</dbReference>
<evidence type="ECO:0000313" key="9">
    <source>
        <dbReference type="Proteomes" id="UP000051248"/>
    </source>
</evidence>
<dbReference type="SFLD" id="SFLDS00003">
    <property type="entry name" value="Haloacid_Dehalogenase"/>
    <property type="match status" value="1"/>
</dbReference>
<dbReference type="SUPFAM" id="SSF81653">
    <property type="entry name" value="Calcium ATPase, transduction domain A"/>
    <property type="match status" value="1"/>
</dbReference>
<dbReference type="InterPro" id="IPR059000">
    <property type="entry name" value="ATPase_P-type_domA"/>
</dbReference>
<keyword evidence="5 6" id="KW-0472">Membrane</keyword>
<evidence type="ECO:0000256" key="3">
    <source>
        <dbReference type="ARBA" id="ARBA00022967"/>
    </source>
</evidence>
<dbReference type="GO" id="GO:0005524">
    <property type="term" value="F:ATP binding"/>
    <property type="evidence" value="ECO:0007669"/>
    <property type="project" value="InterPro"/>
</dbReference>
<dbReference type="InterPro" id="IPR023214">
    <property type="entry name" value="HAD_sf"/>
</dbReference>
<dbReference type="SFLD" id="SFLDG00002">
    <property type="entry name" value="C1.7:_P-type_atpase_like"/>
    <property type="match status" value="1"/>
</dbReference>
<keyword evidence="3" id="KW-1278">Translocase</keyword>
<sequence>MVKVKRPEIFTDINRGLSSQQVNEQTAAGLTNVQIKKLSRPIPKILADNLFTLFNFVNLVIAVLIFWTGSYRNLFFLGPVIANIIIGSYQEIRSKLTVDKISLVNEQDFPVIRDGKQIEVAIDDLVEDDIVLLKRGNTIPADGIVRYSNGLQTNESSITGEADTIAKASDDDVYSGSFVVAGQAKIQLTQVGMNSFISQLSNAVGKEKRKVSVLMKIINNIIKILTYTIIPIGLLLFFRSYLKNGDIASSILGTSASVIGMIPEGLVVLTSIALATGAYNLSKKNILVRSLSAIETLARVDTLCLDKTGTITTGKLTVKDTLSYNNYSEKQVQAIATKIVEVTQETNATAQAITKLKVESFGEKSIEVIPFSSETKYSGFVSADGSRYLMGAPEFIIKDAGTTITEVVDTAAEQGFRVIAVLKESKGIQTLIGLLKISDEVRKQAPTTFSYLKNQGINLKIISGDNPVTVANVAKQAGIDTDNSYIDMSQVAEGTDYTKLVMKYRVFGRVRPNQKADLIKAMQDNGLTIGMTGDGVNDVLAMRQSDCSIAIAGESDAAEATADFVLLNRNFDSMIFMLNEGRRVINNVERVASLYLIKTIYSVILSIMFIFLGTGYPFEPSQLTPVNALTVGIPTFILALEPNYTPPAGRFMHNVMEIALPSAIVNILMISTVYFLGNHMGLSYHTTSTLSVFTIGIIGYCALISISNPLITRKKVMIGISFILFLLAFIFTDKTFGLQNILIWRYSFMYLAIFLISWPLFMFMREVLGRRVFSKINWK</sequence>
<dbReference type="InterPro" id="IPR008250">
    <property type="entry name" value="ATPase_P-typ_transduc_dom_A_sf"/>
</dbReference>
<dbReference type="InterPro" id="IPR023299">
    <property type="entry name" value="ATPase_P-typ_cyto_dom_N"/>
</dbReference>
<dbReference type="GO" id="GO:0016020">
    <property type="term" value="C:membrane"/>
    <property type="evidence" value="ECO:0007669"/>
    <property type="project" value="UniProtKB-SubCell"/>
</dbReference>
<dbReference type="SUPFAM" id="SSF81665">
    <property type="entry name" value="Calcium ATPase, transmembrane domain M"/>
    <property type="match status" value="1"/>
</dbReference>
<dbReference type="PRINTS" id="PR00119">
    <property type="entry name" value="CATATPASE"/>
</dbReference>
<dbReference type="PATRIC" id="fig|1423775.4.peg.1488"/>
<comment type="caution">
    <text evidence="8">The sequence shown here is derived from an EMBL/GenBank/DDBJ whole genome shotgun (WGS) entry which is preliminary data.</text>
</comment>
<name>A0A0R1KDY4_9LACO</name>
<feature type="transmembrane region" description="Helical" evidence="6">
    <location>
        <begin position="716"/>
        <end position="732"/>
    </location>
</feature>
<evidence type="ECO:0000256" key="4">
    <source>
        <dbReference type="ARBA" id="ARBA00022989"/>
    </source>
</evidence>
<evidence type="ECO:0000256" key="5">
    <source>
        <dbReference type="ARBA" id="ARBA00023136"/>
    </source>
</evidence>
<feature type="transmembrane region" description="Helical" evidence="6">
    <location>
        <begin position="74"/>
        <end position="92"/>
    </location>
</feature>
<evidence type="ECO:0000259" key="7">
    <source>
        <dbReference type="Pfam" id="PF00122"/>
    </source>
</evidence>
<keyword evidence="4 6" id="KW-1133">Transmembrane helix</keyword>
<comment type="subcellular location">
    <subcellularLocation>
        <location evidence="1">Membrane</location>
        <topology evidence="1">Multi-pass membrane protein</topology>
    </subcellularLocation>
</comment>
<evidence type="ECO:0000256" key="2">
    <source>
        <dbReference type="ARBA" id="ARBA00022692"/>
    </source>
</evidence>
<dbReference type="PRINTS" id="PR00120">
    <property type="entry name" value="HATPASE"/>
</dbReference>
<dbReference type="Pfam" id="PF00122">
    <property type="entry name" value="E1-E2_ATPase"/>
    <property type="match status" value="1"/>
</dbReference>
<proteinExistence type="predicted"/>
<dbReference type="PANTHER" id="PTHR42861">
    <property type="entry name" value="CALCIUM-TRANSPORTING ATPASE"/>
    <property type="match status" value="1"/>
</dbReference>
<protein>
    <submittedName>
        <fullName evidence="8">Cation transporting P-type ATPase</fullName>
    </submittedName>
</protein>
<dbReference type="SFLD" id="SFLDF00027">
    <property type="entry name" value="p-type_atpase"/>
    <property type="match status" value="1"/>
</dbReference>
<dbReference type="Gene3D" id="3.40.1110.10">
    <property type="entry name" value="Calcium-transporting ATPase, cytoplasmic domain N"/>
    <property type="match status" value="1"/>
</dbReference>
<dbReference type="NCBIfam" id="TIGR01494">
    <property type="entry name" value="ATPase_P-type"/>
    <property type="match status" value="2"/>
</dbReference>
<dbReference type="InterPro" id="IPR044492">
    <property type="entry name" value="P_typ_ATPase_HD_dom"/>
</dbReference>
<feature type="transmembrane region" description="Helical" evidence="6">
    <location>
        <begin position="258"/>
        <end position="281"/>
    </location>
</feature>
<dbReference type="InterPro" id="IPR023298">
    <property type="entry name" value="ATPase_P-typ_TM_dom_sf"/>
</dbReference>
<evidence type="ECO:0000256" key="6">
    <source>
        <dbReference type="SAM" id="Phobius"/>
    </source>
</evidence>
<gene>
    <name evidence="8" type="ORF">FD03_GL001460</name>
</gene>
<keyword evidence="2 6" id="KW-0812">Transmembrane</keyword>
<dbReference type="Gene3D" id="2.70.150.10">
    <property type="entry name" value="Calcium-transporting ATPase, cytoplasmic transduction domain A"/>
    <property type="match status" value="1"/>
</dbReference>
<dbReference type="PROSITE" id="PS00154">
    <property type="entry name" value="ATPASE_E1_E2"/>
    <property type="match status" value="1"/>
</dbReference>
<feature type="transmembrane region" description="Helical" evidence="6">
    <location>
        <begin position="592"/>
        <end position="612"/>
    </location>
</feature>
<dbReference type="AlphaFoldDB" id="A0A0R1KDY4"/>
<dbReference type="GO" id="GO:0016887">
    <property type="term" value="F:ATP hydrolysis activity"/>
    <property type="evidence" value="ECO:0007669"/>
    <property type="project" value="InterPro"/>
</dbReference>
<dbReference type="InterPro" id="IPR001757">
    <property type="entry name" value="P_typ_ATPase"/>
</dbReference>
<organism evidence="8 9">
    <name type="scientific">Companilactobacillus nodensis DSM 19682 = JCM 14932 = NBRC 107160</name>
    <dbReference type="NCBI Taxonomy" id="1423775"/>
    <lineage>
        <taxon>Bacteria</taxon>
        <taxon>Bacillati</taxon>
        <taxon>Bacillota</taxon>
        <taxon>Bacilli</taxon>
        <taxon>Lactobacillales</taxon>
        <taxon>Lactobacillaceae</taxon>
        <taxon>Companilactobacillus</taxon>
    </lineage>
</organism>
<evidence type="ECO:0000256" key="1">
    <source>
        <dbReference type="ARBA" id="ARBA00004141"/>
    </source>
</evidence>
<dbReference type="InterPro" id="IPR018303">
    <property type="entry name" value="ATPase_P-typ_P_site"/>
</dbReference>
<dbReference type="STRING" id="1423775.FD03_GL001460"/>
<dbReference type="Gene3D" id="3.40.50.1000">
    <property type="entry name" value="HAD superfamily/HAD-like"/>
    <property type="match status" value="1"/>
</dbReference>
<dbReference type="Proteomes" id="UP000051248">
    <property type="component" value="Unassembled WGS sequence"/>
</dbReference>
<evidence type="ECO:0000313" key="8">
    <source>
        <dbReference type="EMBL" id="KRK79097.1"/>
    </source>
</evidence>
<feature type="transmembrane region" description="Helical" evidence="6">
    <location>
        <begin position="655"/>
        <end position="676"/>
    </location>
</feature>
<dbReference type="Pfam" id="PF00702">
    <property type="entry name" value="Hydrolase"/>
    <property type="match status" value="1"/>
</dbReference>
<dbReference type="OrthoDB" id="9760364at2"/>
<dbReference type="RefSeq" id="WP_025024622.1">
    <property type="nucleotide sequence ID" value="NZ_AZDZ01000019.1"/>
</dbReference>
<feature type="transmembrane region" description="Helical" evidence="6">
    <location>
        <begin position="682"/>
        <end position="704"/>
    </location>
</feature>
<feature type="transmembrane region" description="Helical" evidence="6">
    <location>
        <begin position="217"/>
        <end position="238"/>
    </location>
</feature>
<feature type="domain" description="P-type ATPase A" evidence="7">
    <location>
        <begin position="111"/>
        <end position="203"/>
    </location>
</feature>
<dbReference type="SUPFAM" id="SSF56784">
    <property type="entry name" value="HAD-like"/>
    <property type="match status" value="1"/>
</dbReference>